<gene>
    <name evidence="3" type="primary">blaR1_5</name>
    <name evidence="3" type="ORF">BSF38_01804</name>
</gene>
<dbReference type="InterPro" id="IPR052173">
    <property type="entry name" value="Beta-lactam_resp_regulator"/>
</dbReference>
<protein>
    <submittedName>
        <fullName evidence="3">Regulatory protein BlaR1</fullName>
    </submittedName>
</protein>
<dbReference type="InterPro" id="IPR008969">
    <property type="entry name" value="CarboxyPept-like_regulatory"/>
</dbReference>
<dbReference type="Pfam" id="PF05569">
    <property type="entry name" value="Peptidase_M56"/>
    <property type="match status" value="1"/>
</dbReference>
<reference evidence="4" key="1">
    <citation type="submission" date="2016-12" db="EMBL/GenBank/DDBJ databases">
        <title>Comparative genomics of four Isosphaeraceae planctomycetes: a common pool of plasmids and glycoside hydrolase genes.</title>
        <authorList>
            <person name="Ivanova A."/>
        </authorList>
    </citation>
    <scope>NUCLEOTIDE SEQUENCE [LARGE SCALE GENOMIC DNA]</scope>
    <source>
        <strain evidence="4">PX4</strain>
    </source>
</reference>
<evidence type="ECO:0000313" key="3">
    <source>
        <dbReference type="EMBL" id="APW60336.1"/>
    </source>
</evidence>
<dbReference type="InterPro" id="IPR008756">
    <property type="entry name" value="Peptidase_M56"/>
</dbReference>
<feature type="domain" description="Peptidase M56" evidence="2">
    <location>
        <begin position="4"/>
        <end position="120"/>
    </location>
</feature>
<proteinExistence type="predicted"/>
<dbReference type="GO" id="GO:0030246">
    <property type="term" value="F:carbohydrate binding"/>
    <property type="evidence" value="ECO:0007669"/>
    <property type="project" value="InterPro"/>
</dbReference>
<accession>A0A1U7CN53</accession>
<dbReference type="SUPFAM" id="SSF49452">
    <property type="entry name" value="Starch-binding domain-like"/>
    <property type="match status" value="1"/>
</dbReference>
<dbReference type="SUPFAM" id="SSF49464">
    <property type="entry name" value="Carboxypeptidase regulatory domain-like"/>
    <property type="match status" value="1"/>
</dbReference>
<dbReference type="KEGG" id="pbor:BSF38_01804"/>
<organism evidence="3 4">
    <name type="scientific">Paludisphaera borealis</name>
    <dbReference type="NCBI Taxonomy" id="1387353"/>
    <lineage>
        <taxon>Bacteria</taxon>
        <taxon>Pseudomonadati</taxon>
        <taxon>Planctomycetota</taxon>
        <taxon>Planctomycetia</taxon>
        <taxon>Isosphaerales</taxon>
        <taxon>Isosphaeraceae</taxon>
        <taxon>Paludisphaera</taxon>
    </lineage>
</organism>
<dbReference type="InterPro" id="IPR013784">
    <property type="entry name" value="Carb-bd-like_fold"/>
</dbReference>
<dbReference type="PANTHER" id="PTHR34978">
    <property type="entry name" value="POSSIBLE SENSOR-TRANSDUCER PROTEIN BLAR"/>
    <property type="match status" value="1"/>
</dbReference>
<dbReference type="AlphaFoldDB" id="A0A1U7CN53"/>
<dbReference type="Gene3D" id="2.60.40.1120">
    <property type="entry name" value="Carboxypeptidase-like, regulatory domain"/>
    <property type="match status" value="1"/>
</dbReference>
<name>A0A1U7CN53_9BACT</name>
<dbReference type="CDD" id="cd07341">
    <property type="entry name" value="M56_BlaR1_MecR1_like"/>
    <property type="match status" value="1"/>
</dbReference>
<dbReference type="STRING" id="1387353.BSF38_01804"/>
<evidence type="ECO:0000313" key="4">
    <source>
        <dbReference type="Proteomes" id="UP000186309"/>
    </source>
</evidence>
<feature type="compositionally biased region" description="Low complexity" evidence="1">
    <location>
        <begin position="160"/>
        <end position="179"/>
    </location>
</feature>
<evidence type="ECO:0000259" key="2">
    <source>
        <dbReference type="Pfam" id="PF05569"/>
    </source>
</evidence>
<sequence length="583" mass="63616">MTWGFLHLKLLLPADASHWGPRRLRAVLLHEFAHIRRHDTIPHMLTQFVCAFYWFPPLVWLAARRLHEECEHARDDLVLESGVKPSDYAEELLGLLVPGFIPSAALAMTGRSELEVRLRAILDEKTDRRPITRRTAFIVAIFGVSSTAALATLQAPNPSASQSAAAAPANSASTATQPPKSTPEKLAVTCVDSDGKPVAGAEVHLYQFVGRSDEGRFVHSGPFTTDGRGKAVCSDATLYDGGNFDRWFYARVPGRLVGAGRSAKWTNRAAFNAENRVVMQASKTVDGHVTLPAGFDPTKVTVRVRTLHIATGPGAMDYESFPREDSFPGLDTSLPKIFDCRPDPKGRIQLSDVPVRGWLYLVTSAVGLGEAQWSNIRNRENNFDQPIHIAMEEEGFLSGRVLSPDGKPAVGMKVTARLSSSGCRQNLYLSSFRAVSDAEGAFSLPGLPQTEVVLTVLDPKKNWTFRPLENILVQPHQDPKLTLKLESGVRVGGRVLTTDGKPVGGAAISAVASESGGPGLADDQTDADGRYELRLPGGDAYLYFNSLPDGFAYPTPQIVKRLQIKPAEDDVQHLDFTLQRKPK</sequence>
<dbReference type="PANTHER" id="PTHR34978:SF3">
    <property type="entry name" value="SLR0241 PROTEIN"/>
    <property type="match status" value="1"/>
</dbReference>
<evidence type="ECO:0000256" key="1">
    <source>
        <dbReference type="SAM" id="MobiDB-lite"/>
    </source>
</evidence>
<dbReference type="Proteomes" id="UP000186309">
    <property type="component" value="Chromosome"/>
</dbReference>
<feature type="region of interest" description="Disordered" evidence="1">
    <location>
        <begin position="160"/>
        <end position="184"/>
    </location>
</feature>
<keyword evidence="4" id="KW-1185">Reference proteome</keyword>
<dbReference type="EMBL" id="CP019082">
    <property type="protein sequence ID" value="APW60336.1"/>
    <property type="molecule type" value="Genomic_DNA"/>
</dbReference>